<dbReference type="Proteomes" id="UP001317705">
    <property type="component" value="Chromosome"/>
</dbReference>
<keyword evidence="3" id="KW-1185">Reference proteome</keyword>
<feature type="domain" description="BFN" evidence="1">
    <location>
        <begin position="2"/>
        <end position="134"/>
    </location>
</feature>
<accession>A0ABN6VQJ1</accession>
<sequence length="166" mass="18657">MHLKLNVYGFALDSIAQMPVVLLKDEEDSITLPIWISSNDALYIVAELIRHDAAAKSDRKDLQTALLNHFEAEIAEIVINDMKDGLFSSSVVLLVGAEQVKLDVRISEALVLALKQSLPVMVSRELMERISLVDEAAEERFTDVDERRFVDFLENLDPADLGKYPM</sequence>
<dbReference type="Gene3D" id="3.10.690.10">
    <property type="entry name" value="Bifunctional nuclease domain"/>
    <property type="match status" value="1"/>
</dbReference>
<dbReference type="RefSeq" id="WP_282003163.1">
    <property type="nucleotide sequence ID" value="NZ_AP027151.1"/>
</dbReference>
<gene>
    <name evidence="2" type="ORF">GURASL_15240</name>
</gene>
<protein>
    <recommendedName>
        <fullName evidence="1">BFN domain-containing protein</fullName>
    </recommendedName>
</protein>
<proteinExistence type="predicted"/>
<dbReference type="SUPFAM" id="SSF103256">
    <property type="entry name" value="Hypothetical protein TM0160"/>
    <property type="match status" value="1"/>
</dbReference>
<dbReference type="InterPro" id="IPR036104">
    <property type="entry name" value="BFN_sf"/>
</dbReference>
<evidence type="ECO:0000313" key="3">
    <source>
        <dbReference type="Proteomes" id="UP001317705"/>
    </source>
</evidence>
<evidence type="ECO:0000259" key="1">
    <source>
        <dbReference type="PROSITE" id="PS51658"/>
    </source>
</evidence>
<reference evidence="2 3" key="1">
    <citation type="submission" date="2022-12" db="EMBL/GenBank/DDBJ databases">
        <title>Polyphasic characterization of Geotalea uranireducens NIT-SL11 newly isolated from a complex of sewage sludge and microbially reduced graphene oxide.</title>
        <authorList>
            <person name="Xie L."/>
            <person name="Yoshida N."/>
            <person name="Meng L."/>
        </authorList>
    </citation>
    <scope>NUCLEOTIDE SEQUENCE [LARGE SCALE GENOMIC DNA]</scope>
    <source>
        <strain evidence="2 3">NIT-SL11</strain>
    </source>
</reference>
<dbReference type="PROSITE" id="PS51658">
    <property type="entry name" value="BFN"/>
    <property type="match status" value="1"/>
</dbReference>
<evidence type="ECO:0000313" key="2">
    <source>
        <dbReference type="EMBL" id="BDV42601.1"/>
    </source>
</evidence>
<dbReference type="InterPro" id="IPR003729">
    <property type="entry name" value="Bi_nuclease_dom"/>
</dbReference>
<dbReference type="EMBL" id="AP027151">
    <property type="protein sequence ID" value="BDV42601.1"/>
    <property type="molecule type" value="Genomic_DNA"/>
</dbReference>
<organism evidence="2 3">
    <name type="scientific">Geotalea uraniireducens</name>
    <dbReference type="NCBI Taxonomy" id="351604"/>
    <lineage>
        <taxon>Bacteria</taxon>
        <taxon>Pseudomonadati</taxon>
        <taxon>Thermodesulfobacteriota</taxon>
        <taxon>Desulfuromonadia</taxon>
        <taxon>Geobacterales</taxon>
        <taxon>Geobacteraceae</taxon>
        <taxon>Geotalea</taxon>
    </lineage>
</organism>
<dbReference type="Pfam" id="PF02577">
    <property type="entry name" value="BFN_dom"/>
    <property type="match status" value="1"/>
</dbReference>
<name>A0ABN6VQJ1_9BACT</name>